<evidence type="ECO:0000256" key="2">
    <source>
        <dbReference type="ARBA" id="ARBA00007991"/>
    </source>
</evidence>
<comment type="caution">
    <text evidence="6">The sequence shown here is derived from an EMBL/GenBank/DDBJ whole genome shotgun (WGS) entry which is preliminary data.</text>
</comment>
<gene>
    <name evidence="6" type="ORF">GOMPHAMPRED_007658</name>
</gene>
<dbReference type="InterPro" id="IPR057942">
    <property type="entry name" value="TPR_TNPO3_IPO13_3rd"/>
</dbReference>
<evidence type="ECO:0000256" key="4">
    <source>
        <dbReference type="ARBA" id="ARBA00022927"/>
    </source>
</evidence>
<dbReference type="GO" id="GO:0005634">
    <property type="term" value="C:nucleus"/>
    <property type="evidence" value="ECO:0007669"/>
    <property type="project" value="UniProtKB-SubCell"/>
</dbReference>
<evidence type="ECO:0000256" key="5">
    <source>
        <dbReference type="ARBA" id="ARBA00023242"/>
    </source>
</evidence>
<evidence type="ECO:0000256" key="1">
    <source>
        <dbReference type="ARBA" id="ARBA00004123"/>
    </source>
</evidence>
<dbReference type="AlphaFoldDB" id="A0A8H3ES30"/>
<dbReference type="InterPro" id="IPR011989">
    <property type="entry name" value="ARM-like"/>
</dbReference>
<keyword evidence="5" id="KW-0539">Nucleus</keyword>
<name>A0A8H3ES30_9LECA</name>
<dbReference type="InterPro" id="IPR016024">
    <property type="entry name" value="ARM-type_fold"/>
</dbReference>
<comment type="subcellular location">
    <subcellularLocation>
        <location evidence="1">Nucleus</location>
    </subcellularLocation>
</comment>
<keyword evidence="7" id="KW-1185">Reference proteome</keyword>
<dbReference type="Proteomes" id="UP000664169">
    <property type="component" value="Unassembled WGS sequence"/>
</dbReference>
<dbReference type="GO" id="GO:0005737">
    <property type="term" value="C:cytoplasm"/>
    <property type="evidence" value="ECO:0007669"/>
    <property type="project" value="TreeGrafter"/>
</dbReference>
<dbReference type="PANTHER" id="PTHR12363">
    <property type="entry name" value="TRANSPORTIN 3 AND IMPORTIN 13"/>
    <property type="match status" value="1"/>
</dbReference>
<proteinExistence type="inferred from homology"/>
<evidence type="ECO:0000256" key="3">
    <source>
        <dbReference type="ARBA" id="ARBA00022448"/>
    </source>
</evidence>
<accession>A0A8H3ES30</accession>
<organism evidence="6 7">
    <name type="scientific">Gomphillus americanus</name>
    <dbReference type="NCBI Taxonomy" id="1940652"/>
    <lineage>
        <taxon>Eukaryota</taxon>
        <taxon>Fungi</taxon>
        <taxon>Dikarya</taxon>
        <taxon>Ascomycota</taxon>
        <taxon>Pezizomycotina</taxon>
        <taxon>Lecanoromycetes</taxon>
        <taxon>OSLEUM clade</taxon>
        <taxon>Ostropomycetidae</taxon>
        <taxon>Ostropales</taxon>
        <taxon>Graphidaceae</taxon>
        <taxon>Gomphilloideae</taxon>
        <taxon>Gomphillus</taxon>
    </lineage>
</organism>
<dbReference type="OrthoDB" id="2016913at2759"/>
<dbReference type="InterPro" id="IPR051345">
    <property type="entry name" value="Importin_beta-like_NTR"/>
</dbReference>
<dbReference type="GO" id="GO:0006606">
    <property type="term" value="P:protein import into nucleus"/>
    <property type="evidence" value="ECO:0007669"/>
    <property type="project" value="TreeGrafter"/>
</dbReference>
<keyword evidence="3" id="KW-0813">Transport</keyword>
<comment type="similarity">
    <text evidence="2">Belongs to the importin beta family.</text>
</comment>
<evidence type="ECO:0000313" key="6">
    <source>
        <dbReference type="EMBL" id="CAF9912431.1"/>
    </source>
</evidence>
<dbReference type="Pfam" id="PF24140">
    <property type="entry name" value="TPR_TNPO3_IPO13_3rd"/>
    <property type="match status" value="1"/>
</dbReference>
<dbReference type="PANTHER" id="PTHR12363:SF33">
    <property type="entry name" value="IMPORTIN-13"/>
    <property type="match status" value="1"/>
</dbReference>
<reference evidence="6" key="1">
    <citation type="submission" date="2021-03" db="EMBL/GenBank/DDBJ databases">
        <authorList>
            <person name="Tagirdzhanova G."/>
        </authorList>
    </citation>
    <scope>NUCLEOTIDE SEQUENCE</scope>
</reference>
<protein>
    <submittedName>
        <fullName evidence="6">Uncharacterized protein</fullName>
    </submittedName>
</protein>
<dbReference type="Gene3D" id="1.25.10.10">
    <property type="entry name" value="Leucine-rich Repeat Variant"/>
    <property type="match status" value="1"/>
</dbReference>
<sequence length="737" mass="82192">MENESSPTLAPLPLPQTISEVEALIQRFYGLNTPQQYTQIDTCLKAIQKTHGSFVLADQLMNSADANVRFFGALTFAVKVNRDWSSLTSVDGKDLLHRLLFWFVRCVNGKDISLVVRKLCSALVALFKQTAGEWALCMKHAIACLVNDLVVDYDSIVASPHSKIYELVESQTIACLWLGSALVEELSKLEAAGIESDKTIKAVSQNIPTILDVVEYCFTSDRTSDHSLIEDAIKLVHTLRLSSHQQLASDDDSSKQRLLNLVLAVVSRLDADEFLIVIADLATDVMGKDQGRSVAQLVASKIVQDQFTRYQKELLEGSFTEDSLVYGRLVVTTAATWIDDQPDPNSWTLPHLDEILEKLILLAGTAGYPIEDDTLIPDVLEFWSTYVEWAADLCSNDQKDKLQVEEWCLRSHNYTSRVLEVLLGKLQMPPLDQFSRWDRQSQVEFRALRRDFRDFSASAYLLLGTSMLETLVNYLPRLWAEQNWSGAEITLQCLKGVVEAVIDGNDGDPALLVFLASPAFEESTIPLGVRQACIELLADCSPFFERQKEPPMRILEWLFVCIDNQTLSLSAAKAISSICDACRGKLSSNAPALANLWNVLLAGNQQPAEVIERLAQAVGAVIQAFWTQSKHKPTRVSAIEALDSLLQSILQHIQTVGMDDTPQCKDQRMTVLQSLLNISRSFHEVEDEIVDLDGDNTNGKQADPSTESWMAVRQKDFVTTLTGLLQRYPSDGDLMEI</sequence>
<keyword evidence="4" id="KW-0653">Protein transport</keyword>
<evidence type="ECO:0000313" key="7">
    <source>
        <dbReference type="Proteomes" id="UP000664169"/>
    </source>
</evidence>
<dbReference type="SUPFAM" id="SSF48371">
    <property type="entry name" value="ARM repeat"/>
    <property type="match status" value="1"/>
</dbReference>
<dbReference type="EMBL" id="CAJPDQ010000007">
    <property type="protein sequence ID" value="CAF9912431.1"/>
    <property type="molecule type" value="Genomic_DNA"/>
</dbReference>